<reference evidence="1 2" key="1">
    <citation type="submission" date="2020-04" db="EMBL/GenBank/DDBJ databases">
        <title>Advantages and limits of metagenomic assembly and binning of a giant virus.</title>
        <authorList>
            <person name="Schulz F."/>
            <person name="Andreani J."/>
            <person name="Francis R."/>
            <person name="Boudjemaa H."/>
            <person name="Bou Khalil J.Y."/>
            <person name="Lee J."/>
            <person name="La Scola B."/>
            <person name="Woyke T."/>
        </authorList>
    </citation>
    <scope>NUCLEOTIDE SEQUENCE [LARGE SCALE GENOMIC DNA]</scope>
    <source>
        <strain evidence="1 2">FV1/VV64</strain>
    </source>
</reference>
<organism evidence="1 2">
    <name type="scientific">Fadolivirus FV1/VV64</name>
    <dbReference type="NCBI Taxonomy" id="3070911"/>
    <lineage>
        <taxon>Viruses</taxon>
        <taxon>Varidnaviria</taxon>
        <taxon>Bamfordvirae</taxon>
        <taxon>Nucleocytoviricota</taxon>
        <taxon>Megaviricetes</taxon>
        <taxon>Imitervirales</taxon>
        <taxon>Mimiviridae</taxon>
        <taxon>Klosneuvirinae</taxon>
        <taxon>Fadolivirus</taxon>
        <taxon>Fadolivirus algeromassiliense</taxon>
    </lineage>
</organism>
<dbReference type="Proteomes" id="UP001162001">
    <property type="component" value="Segment"/>
</dbReference>
<evidence type="ECO:0000313" key="1">
    <source>
        <dbReference type="EMBL" id="QKF94504.1"/>
    </source>
</evidence>
<evidence type="ECO:0000313" key="2">
    <source>
        <dbReference type="Proteomes" id="UP001162001"/>
    </source>
</evidence>
<dbReference type="EMBL" id="MT418680">
    <property type="protein sequence ID" value="QKF94504.1"/>
    <property type="molecule type" value="Genomic_DNA"/>
</dbReference>
<keyword evidence="2" id="KW-1185">Reference proteome</keyword>
<gene>
    <name evidence="1" type="ORF">Fadolivirus_1_1046</name>
</gene>
<sequence length="76" mass="9022">MSSSLYITQSAVEYINNNNSPASWFILVSYAQDLAKQGNLEAHEFLEQLTKIKQQLELEKKYPWINNQCYRWMAKY</sequence>
<protein>
    <submittedName>
        <fullName evidence="1">Uncharacterized protein</fullName>
    </submittedName>
</protein>
<name>A0A7D3QVP5_9VIRU</name>
<proteinExistence type="predicted"/>
<accession>A0A7D3QVP5</accession>